<sequence length="250" mass="28487">MPIVTFRQHGDRPAPRQIRIDVPGWAGDKEGRVDGSHEQPWHCIPFSESARYGIELLYPFEVELRVSNIDGRVRLDADWGEPPEPDMMWPPFRTFGEDYYSYQLSLDLEAPAGWAIRTEPHPRYFTDATNSTPLAVPALIRSDWWPMTFFCIFKAPPPGVTHVFRKGEAFMSIIVLPADPDLQLQPMSSEEAAQREMRARRLAASRDALAEGTRWLSSTNTVFDGTYRNMARAARARQKRDTGKARLPAI</sequence>
<reference evidence="1 2" key="1">
    <citation type="submission" date="2024-05" db="EMBL/GenBank/DDBJ databases">
        <authorList>
            <person name="Liu Q."/>
            <person name="Xin Y.-H."/>
        </authorList>
    </citation>
    <scope>NUCLEOTIDE SEQUENCE [LARGE SCALE GENOMIC DNA]</scope>
    <source>
        <strain evidence="1 2">CGMCC 1.10181</strain>
    </source>
</reference>
<protein>
    <submittedName>
        <fullName evidence="1">DUF6065 family protein</fullName>
    </submittedName>
</protein>
<comment type="caution">
    <text evidence="1">The sequence shown here is derived from an EMBL/GenBank/DDBJ whole genome shotgun (WGS) entry which is preliminary data.</text>
</comment>
<dbReference type="EMBL" id="JBDIME010000040">
    <property type="protein sequence ID" value="MEN2793180.1"/>
    <property type="molecule type" value="Genomic_DNA"/>
</dbReference>
<dbReference type="InterPro" id="IPR045709">
    <property type="entry name" value="DUF6065"/>
</dbReference>
<dbReference type="Proteomes" id="UP001419910">
    <property type="component" value="Unassembled WGS sequence"/>
</dbReference>
<organism evidence="1 2">
    <name type="scientific">Sphingomonas oligophenolica</name>
    <dbReference type="NCBI Taxonomy" id="301154"/>
    <lineage>
        <taxon>Bacteria</taxon>
        <taxon>Pseudomonadati</taxon>
        <taxon>Pseudomonadota</taxon>
        <taxon>Alphaproteobacteria</taxon>
        <taxon>Sphingomonadales</taxon>
        <taxon>Sphingomonadaceae</taxon>
        <taxon>Sphingomonas</taxon>
    </lineage>
</organism>
<dbReference type="RefSeq" id="WP_343891486.1">
    <property type="nucleotide sequence ID" value="NZ_BAAAEH010000044.1"/>
</dbReference>
<evidence type="ECO:0000313" key="2">
    <source>
        <dbReference type="Proteomes" id="UP001419910"/>
    </source>
</evidence>
<evidence type="ECO:0000313" key="1">
    <source>
        <dbReference type="EMBL" id="MEN2793180.1"/>
    </source>
</evidence>
<name>A0ABU9YBI8_9SPHN</name>
<proteinExistence type="predicted"/>
<dbReference type="Pfam" id="PF19541">
    <property type="entry name" value="DUF6065"/>
    <property type="match status" value="1"/>
</dbReference>
<accession>A0ABU9YBI8</accession>
<gene>
    <name evidence="1" type="ORF">ABC974_26385</name>
</gene>
<keyword evidence="2" id="KW-1185">Reference proteome</keyword>